<dbReference type="KEGG" id="pseg:D3H65_02810"/>
<dbReference type="AlphaFoldDB" id="A0A3B7MIG0"/>
<dbReference type="InterPro" id="IPR039425">
    <property type="entry name" value="RNA_pol_sigma-70-like"/>
</dbReference>
<evidence type="ECO:0000256" key="2">
    <source>
        <dbReference type="ARBA" id="ARBA00023015"/>
    </source>
</evidence>
<dbReference type="GO" id="GO:0016987">
    <property type="term" value="F:sigma factor activity"/>
    <property type="evidence" value="ECO:0007669"/>
    <property type="project" value="UniProtKB-KW"/>
</dbReference>
<dbReference type="PANTHER" id="PTHR43133">
    <property type="entry name" value="RNA POLYMERASE ECF-TYPE SIGMA FACTO"/>
    <property type="match status" value="1"/>
</dbReference>
<reference evidence="7 8" key="1">
    <citation type="submission" date="2018-09" db="EMBL/GenBank/DDBJ databases">
        <title>Genome sequencing of strain 6GH32-13.</title>
        <authorList>
            <person name="Weon H.-Y."/>
            <person name="Heo J."/>
            <person name="Kwon S.-W."/>
        </authorList>
    </citation>
    <scope>NUCLEOTIDE SEQUENCE [LARGE SCALE GENOMIC DNA]</scope>
    <source>
        <strain evidence="7 8">5GH32-13</strain>
    </source>
</reference>
<keyword evidence="4" id="KW-0804">Transcription</keyword>
<keyword evidence="3" id="KW-0731">Sigma factor</keyword>
<dbReference type="PANTHER" id="PTHR43133:SF46">
    <property type="entry name" value="RNA POLYMERASE SIGMA-70 FACTOR ECF SUBFAMILY"/>
    <property type="match status" value="1"/>
</dbReference>
<evidence type="ECO:0000259" key="5">
    <source>
        <dbReference type="Pfam" id="PF04542"/>
    </source>
</evidence>
<dbReference type="InterPro" id="IPR014284">
    <property type="entry name" value="RNA_pol_sigma-70_dom"/>
</dbReference>
<dbReference type="SUPFAM" id="SSF88659">
    <property type="entry name" value="Sigma3 and sigma4 domains of RNA polymerase sigma factors"/>
    <property type="match status" value="1"/>
</dbReference>
<accession>A0A3B7MIG0</accession>
<dbReference type="EMBL" id="CP032157">
    <property type="protein sequence ID" value="AXY72960.1"/>
    <property type="molecule type" value="Genomic_DNA"/>
</dbReference>
<evidence type="ECO:0000256" key="4">
    <source>
        <dbReference type="ARBA" id="ARBA00023163"/>
    </source>
</evidence>
<dbReference type="CDD" id="cd06171">
    <property type="entry name" value="Sigma70_r4"/>
    <property type="match status" value="1"/>
</dbReference>
<dbReference type="SUPFAM" id="SSF88946">
    <property type="entry name" value="Sigma2 domain of RNA polymerase sigma factors"/>
    <property type="match status" value="1"/>
</dbReference>
<name>A0A3B7MIG0_9BACT</name>
<feature type="domain" description="RNA polymerase sigma-70 region 2" evidence="5">
    <location>
        <begin position="29"/>
        <end position="94"/>
    </location>
</feature>
<feature type="domain" description="RNA polymerase sigma factor 70 region 4 type 2" evidence="6">
    <location>
        <begin position="128"/>
        <end position="179"/>
    </location>
</feature>
<evidence type="ECO:0000259" key="6">
    <source>
        <dbReference type="Pfam" id="PF08281"/>
    </source>
</evidence>
<dbReference type="Pfam" id="PF08281">
    <property type="entry name" value="Sigma70_r4_2"/>
    <property type="match status" value="1"/>
</dbReference>
<dbReference type="Gene3D" id="1.10.10.10">
    <property type="entry name" value="Winged helix-like DNA-binding domain superfamily/Winged helix DNA-binding domain"/>
    <property type="match status" value="1"/>
</dbReference>
<evidence type="ECO:0000313" key="8">
    <source>
        <dbReference type="Proteomes" id="UP000263900"/>
    </source>
</evidence>
<dbReference type="OrthoDB" id="9150024at2"/>
<dbReference type="RefSeq" id="WP_119048798.1">
    <property type="nucleotide sequence ID" value="NZ_CP032157.1"/>
</dbReference>
<gene>
    <name evidence="7" type="ORF">D3H65_02810</name>
</gene>
<dbReference type="GO" id="GO:0006352">
    <property type="term" value="P:DNA-templated transcription initiation"/>
    <property type="evidence" value="ECO:0007669"/>
    <property type="project" value="InterPro"/>
</dbReference>
<evidence type="ECO:0000256" key="3">
    <source>
        <dbReference type="ARBA" id="ARBA00023082"/>
    </source>
</evidence>
<evidence type="ECO:0000256" key="1">
    <source>
        <dbReference type="ARBA" id="ARBA00010641"/>
    </source>
</evidence>
<comment type="similarity">
    <text evidence="1">Belongs to the sigma-70 factor family. ECF subfamily.</text>
</comment>
<dbReference type="InterPro" id="IPR013324">
    <property type="entry name" value="RNA_pol_sigma_r3/r4-like"/>
</dbReference>
<keyword evidence="2" id="KW-0805">Transcription regulation</keyword>
<proteinExistence type="inferred from homology"/>
<evidence type="ECO:0000313" key="7">
    <source>
        <dbReference type="EMBL" id="AXY72960.1"/>
    </source>
</evidence>
<dbReference type="Pfam" id="PF04542">
    <property type="entry name" value="Sigma70_r2"/>
    <property type="match status" value="1"/>
</dbReference>
<protein>
    <submittedName>
        <fullName evidence="7">Sigma-70 family RNA polymerase sigma factor</fullName>
    </submittedName>
</protein>
<dbReference type="InterPro" id="IPR007627">
    <property type="entry name" value="RNA_pol_sigma70_r2"/>
</dbReference>
<keyword evidence="8" id="KW-1185">Reference proteome</keyword>
<dbReference type="GO" id="GO:0003677">
    <property type="term" value="F:DNA binding"/>
    <property type="evidence" value="ECO:0007669"/>
    <property type="project" value="InterPro"/>
</dbReference>
<dbReference type="InterPro" id="IPR036388">
    <property type="entry name" value="WH-like_DNA-bd_sf"/>
</dbReference>
<dbReference type="InterPro" id="IPR013249">
    <property type="entry name" value="RNA_pol_sigma70_r4_t2"/>
</dbReference>
<dbReference type="NCBIfam" id="TIGR02937">
    <property type="entry name" value="sigma70-ECF"/>
    <property type="match status" value="1"/>
</dbReference>
<dbReference type="Proteomes" id="UP000263900">
    <property type="component" value="Chromosome"/>
</dbReference>
<sequence>MPEDPINHKQDTDCWKAFIEGDRNALGILFSRHYSDLFRYGNKICTDTEILEDCIQELFIELWQSKNPPPSISVKAYLLKAIKYKLLKALHKRSNTRLQAEIPENSHFEISHETFIIDKQEHAEKTARVIRALEQLSTRQQEIIYLKFYQNLSYEEVSDIMNINYQVARNLLSQAIKTMKRLLLKLPLLFLV</sequence>
<dbReference type="InterPro" id="IPR013325">
    <property type="entry name" value="RNA_pol_sigma_r2"/>
</dbReference>
<organism evidence="7 8">
    <name type="scientific">Paraflavitalea soli</name>
    <dbReference type="NCBI Taxonomy" id="2315862"/>
    <lineage>
        <taxon>Bacteria</taxon>
        <taxon>Pseudomonadati</taxon>
        <taxon>Bacteroidota</taxon>
        <taxon>Chitinophagia</taxon>
        <taxon>Chitinophagales</taxon>
        <taxon>Chitinophagaceae</taxon>
        <taxon>Paraflavitalea</taxon>
    </lineage>
</organism>
<dbReference type="Gene3D" id="1.10.1740.10">
    <property type="match status" value="1"/>
</dbReference>